<dbReference type="EMBL" id="JAUSUA010000001">
    <property type="protein sequence ID" value="MDQ0206442.1"/>
    <property type="molecule type" value="Genomic_DNA"/>
</dbReference>
<evidence type="ECO:0000313" key="10">
    <source>
        <dbReference type="EMBL" id="MDQ0206442.1"/>
    </source>
</evidence>
<feature type="domain" description="POTRA" evidence="9">
    <location>
        <begin position="50"/>
        <end position="118"/>
    </location>
</feature>
<gene>
    <name evidence="8" type="primary">divIB</name>
    <name evidence="10" type="ORF">J2S05_001216</name>
</gene>
<keyword evidence="3 8" id="KW-0132">Cell division</keyword>
<dbReference type="Proteomes" id="UP001225034">
    <property type="component" value="Unassembled WGS sequence"/>
</dbReference>
<dbReference type="Gene3D" id="3.40.50.10960">
    <property type="match status" value="1"/>
</dbReference>
<dbReference type="Pfam" id="PF08478">
    <property type="entry name" value="POTRA_1"/>
    <property type="match status" value="1"/>
</dbReference>
<evidence type="ECO:0000256" key="2">
    <source>
        <dbReference type="ARBA" id="ARBA00022475"/>
    </source>
</evidence>
<keyword evidence="6 8" id="KW-0472">Membrane</keyword>
<evidence type="ECO:0000259" key="9">
    <source>
        <dbReference type="PROSITE" id="PS51779"/>
    </source>
</evidence>
<reference evidence="10 11" key="1">
    <citation type="submission" date="2023-07" db="EMBL/GenBank/DDBJ databases">
        <title>Genomic Encyclopedia of Type Strains, Phase IV (KMG-IV): sequencing the most valuable type-strain genomes for metagenomic binning, comparative biology and taxonomic classification.</title>
        <authorList>
            <person name="Goeker M."/>
        </authorList>
    </citation>
    <scope>NUCLEOTIDE SEQUENCE [LARGE SCALE GENOMIC DNA]</scope>
    <source>
        <strain evidence="10 11">DSM 19154</strain>
    </source>
</reference>
<sequence>MSDKKVITMNDRIPSLKEQRKQRANRRLLFFLGIFFILLVLMIYFQSPLSNIKEIQVTGNVVAETEEIVQASDLAEGNSIWNLHSEDSITQIEELKEVASADISRKLPNTVEISITEYPRVGYVKQEDGYFPMLESGSLLDVLPDGDVPSDAPVIVADTEMVKLERLAEELGETSDQIKERISEILFIPTEEDPLALRLYMNDGLIVQTSINNFSEWMSPYPSVAKEVDRSKQGILHMKMSPYFEDLNYQEEVEEELQDQEEEADPNE</sequence>
<keyword evidence="5 8" id="KW-1133">Transmembrane helix</keyword>
<dbReference type="PANTHER" id="PTHR37820">
    <property type="entry name" value="CELL DIVISION PROTEIN DIVIB"/>
    <property type="match status" value="1"/>
</dbReference>
<evidence type="ECO:0000256" key="3">
    <source>
        <dbReference type="ARBA" id="ARBA00022618"/>
    </source>
</evidence>
<evidence type="ECO:0000256" key="6">
    <source>
        <dbReference type="ARBA" id="ARBA00023136"/>
    </source>
</evidence>
<comment type="similarity">
    <text evidence="8">Belongs to the FtsQ/DivIB family. DivIB subfamily.</text>
</comment>
<dbReference type="Gene3D" id="3.10.20.310">
    <property type="entry name" value="membrane protein fhac"/>
    <property type="match status" value="1"/>
</dbReference>
<protein>
    <recommendedName>
        <fullName evidence="8">Cell division protein DivIB</fullName>
    </recommendedName>
</protein>
<evidence type="ECO:0000256" key="5">
    <source>
        <dbReference type="ARBA" id="ARBA00022989"/>
    </source>
</evidence>
<keyword evidence="11" id="KW-1185">Reference proteome</keyword>
<dbReference type="InterPro" id="IPR034746">
    <property type="entry name" value="POTRA"/>
</dbReference>
<dbReference type="InterPro" id="IPR026580">
    <property type="entry name" value="DivIB"/>
</dbReference>
<comment type="function">
    <text evidence="8">Cell division protein that may be involved in stabilizing or promoting the assembly of the division complex.</text>
</comment>
<accession>A0ABT9YGW0</accession>
<comment type="subcellular location">
    <subcellularLocation>
        <location evidence="8">Cell membrane</location>
        <topology evidence="8">Single-pass type II membrane protein</topology>
    </subcellularLocation>
    <subcellularLocation>
        <location evidence="1">Membrane</location>
    </subcellularLocation>
    <text evidence="8">Localizes to the division septum.</text>
</comment>
<evidence type="ECO:0000256" key="7">
    <source>
        <dbReference type="ARBA" id="ARBA00023306"/>
    </source>
</evidence>
<organism evidence="10 11">
    <name type="scientific">Alkalicoccobacillus murimartini</name>
    <dbReference type="NCBI Taxonomy" id="171685"/>
    <lineage>
        <taxon>Bacteria</taxon>
        <taxon>Bacillati</taxon>
        <taxon>Bacillota</taxon>
        <taxon>Bacilli</taxon>
        <taxon>Bacillales</taxon>
        <taxon>Bacillaceae</taxon>
        <taxon>Alkalicoccobacillus</taxon>
    </lineage>
</organism>
<dbReference type="HAMAP" id="MF_00912">
    <property type="entry name" value="DivIB"/>
    <property type="match status" value="1"/>
</dbReference>
<evidence type="ECO:0000256" key="8">
    <source>
        <dbReference type="HAMAP-Rule" id="MF_00912"/>
    </source>
</evidence>
<comment type="caution">
    <text evidence="10">The sequence shown here is derived from an EMBL/GenBank/DDBJ whole genome shotgun (WGS) entry which is preliminary data.</text>
</comment>
<name>A0ABT9YGW0_9BACI</name>
<dbReference type="InterPro" id="IPR013685">
    <property type="entry name" value="POTRA_FtsQ_type"/>
</dbReference>
<evidence type="ECO:0000256" key="4">
    <source>
        <dbReference type="ARBA" id="ARBA00022692"/>
    </source>
</evidence>
<dbReference type="PROSITE" id="PS51779">
    <property type="entry name" value="POTRA"/>
    <property type="match status" value="1"/>
</dbReference>
<evidence type="ECO:0000313" key="11">
    <source>
        <dbReference type="Proteomes" id="UP001225034"/>
    </source>
</evidence>
<dbReference type="RefSeq" id="WP_306980855.1">
    <property type="nucleotide sequence ID" value="NZ_JAUSUA010000001.1"/>
</dbReference>
<keyword evidence="4 8" id="KW-0812">Transmembrane</keyword>
<proteinExistence type="inferred from homology"/>
<feature type="transmembrane region" description="Helical" evidence="8">
    <location>
        <begin position="28"/>
        <end position="45"/>
    </location>
</feature>
<dbReference type="PANTHER" id="PTHR37820:SF1">
    <property type="entry name" value="CELL DIVISION PROTEIN FTSQ"/>
    <property type="match status" value="1"/>
</dbReference>
<evidence type="ECO:0000256" key="1">
    <source>
        <dbReference type="ARBA" id="ARBA00004370"/>
    </source>
</evidence>
<keyword evidence="2 8" id="KW-1003">Cell membrane</keyword>
<dbReference type="InterPro" id="IPR050487">
    <property type="entry name" value="FtsQ_DivIB"/>
</dbReference>
<keyword evidence="7 8" id="KW-0131">Cell cycle</keyword>
<dbReference type="GO" id="GO:0051301">
    <property type="term" value="P:cell division"/>
    <property type="evidence" value="ECO:0007669"/>
    <property type="project" value="UniProtKB-KW"/>
</dbReference>